<comment type="similarity">
    <text evidence="2">Belongs to the cation diffusion facilitator (CDF) transporter (TC 2.A.4) family. SLC30A subfamily.</text>
</comment>
<dbReference type="InterPro" id="IPR002524">
    <property type="entry name" value="Cation_efflux"/>
</dbReference>
<evidence type="ECO:0000313" key="12">
    <source>
        <dbReference type="Proteomes" id="UP000245380"/>
    </source>
</evidence>
<feature type="domain" description="Cation efflux protein transmembrane" evidence="9">
    <location>
        <begin position="22"/>
        <end position="208"/>
    </location>
</feature>
<dbReference type="Proteomes" id="UP000245380">
    <property type="component" value="Unassembled WGS sequence"/>
</dbReference>
<evidence type="ECO:0000256" key="3">
    <source>
        <dbReference type="ARBA" id="ARBA00022448"/>
    </source>
</evidence>
<dbReference type="EMBL" id="MPDK01000022">
    <property type="protein sequence ID" value="PWI56964.1"/>
    <property type="molecule type" value="Genomic_DNA"/>
</dbReference>
<dbReference type="SUPFAM" id="SSF160240">
    <property type="entry name" value="Cation efflux protein cytoplasmic domain-like"/>
    <property type="match status" value="1"/>
</dbReference>
<keyword evidence="4 8" id="KW-0812">Transmembrane</keyword>
<dbReference type="InterPro" id="IPR036837">
    <property type="entry name" value="Cation_efflux_CTD_sf"/>
</dbReference>
<name>A0A2U3D6Q4_SULT2</name>
<evidence type="ECO:0000256" key="7">
    <source>
        <dbReference type="ARBA" id="ARBA00023136"/>
    </source>
</evidence>
<evidence type="ECO:0000256" key="2">
    <source>
        <dbReference type="ARBA" id="ARBA00008873"/>
    </source>
</evidence>
<feature type="transmembrane region" description="Helical" evidence="8">
    <location>
        <begin position="120"/>
        <end position="140"/>
    </location>
</feature>
<dbReference type="NCBIfam" id="TIGR01297">
    <property type="entry name" value="CDF"/>
    <property type="match status" value="1"/>
</dbReference>
<keyword evidence="5 8" id="KW-1133">Transmembrane helix</keyword>
<dbReference type="AlphaFoldDB" id="A0A2U3D6Q4"/>
<dbReference type="PANTHER" id="PTHR11562">
    <property type="entry name" value="CATION EFFLUX PROTEIN/ ZINC TRANSPORTER"/>
    <property type="match status" value="1"/>
</dbReference>
<accession>A0A2U3D6Q4</accession>
<dbReference type="InterPro" id="IPR058533">
    <property type="entry name" value="Cation_efflux_TM"/>
</dbReference>
<dbReference type="PANTHER" id="PTHR11562:SF17">
    <property type="entry name" value="RE54080P-RELATED"/>
    <property type="match status" value="1"/>
</dbReference>
<feature type="transmembrane region" description="Helical" evidence="8">
    <location>
        <begin position="22"/>
        <end position="43"/>
    </location>
</feature>
<feature type="domain" description="Cation efflux protein cytoplasmic" evidence="10">
    <location>
        <begin position="212"/>
        <end position="288"/>
    </location>
</feature>
<sequence>MDGHDHSGVFHTHAPVGKMKQAFIFTLVILVVEFSGGLISHSLALLSDAGHVLTDLAAIGLSWYAINQSNKPPTENLTYGYHRTGILAALINGIALIFIAIVIIIEAYHRLLQPEPVHSLWMIVSAGIGLSINLYLGLGLRGEENLNVRSAVLHMLGDAAASAGVILGAVLILYTKWYLVDPILSVLISLLIALGAWHIVKQAINILMEGAPKGISLSTVATAIRQIQGVYDVHDLHIWSITSGKNALSCHVVLDGTLSIRDSQAILRNIEHELIHLGIGHSTIQMEDAGHPHPDSVLCADDASHQGHGHCQ</sequence>
<reference evidence="11 12" key="1">
    <citation type="submission" date="2016-11" db="EMBL/GenBank/DDBJ databases">
        <title>Comparative genomics of Acidibacillus ferroxidans species.</title>
        <authorList>
            <person name="Oliveira G."/>
            <person name="Nunes G."/>
            <person name="Oliveira R."/>
            <person name="Araujo F."/>
            <person name="Salim A."/>
            <person name="Scholte L."/>
            <person name="Morais D."/>
            <person name="Nancucheo I."/>
            <person name="Johnson D.B."/>
            <person name="Grail B."/>
            <person name="Bittencourt J."/>
            <person name="Valadares R."/>
        </authorList>
    </citation>
    <scope>NUCLEOTIDE SEQUENCE [LARGE SCALE GENOMIC DNA]</scope>
    <source>
        <strain evidence="11 12">Y002</strain>
    </source>
</reference>
<comment type="subcellular location">
    <subcellularLocation>
        <location evidence="1">Membrane</location>
        <topology evidence="1">Multi-pass membrane protein</topology>
    </subcellularLocation>
</comment>
<evidence type="ECO:0000313" key="11">
    <source>
        <dbReference type="EMBL" id="PWI56964.1"/>
    </source>
</evidence>
<keyword evidence="7 8" id="KW-0472">Membrane</keyword>
<dbReference type="Gene3D" id="1.20.1510.10">
    <property type="entry name" value="Cation efflux protein transmembrane domain"/>
    <property type="match status" value="1"/>
</dbReference>
<gene>
    <name evidence="11" type="ORF">BM613_11110</name>
</gene>
<evidence type="ECO:0000256" key="5">
    <source>
        <dbReference type="ARBA" id="ARBA00022989"/>
    </source>
</evidence>
<evidence type="ECO:0000256" key="6">
    <source>
        <dbReference type="ARBA" id="ARBA00023065"/>
    </source>
</evidence>
<evidence type="ECO:0000256" key="1">
    <source>
        <dbReference type="ARBA" id="ARBA00004141"/>
    </source>
</evidence>
<evidence type="ECO:0000259" key="9">
    <source>
        <dbReference type="Pfam" id="PF01545"/>
    </source>
</evidence>
<feature type="transmembrane region" description="Helical" evidence="8">
    <location>
        <begin position="86"/>
        <end position="108"/>
    </location>
</feature>
<proteinExistence type="inferred from homology"/>
<organism evidence="11 12">
    <name type="scientific">Sulfoacidibacillus thermotolerans</name>
    <name type="common">Acidibacillus sulfuroxidans</name>
    <dbReference type="NCBI Taxonomy" id="1765684"/>
    <lineage>
        <taxon>Bacteria</taxon>
        <taxon>Bacillati</taxon>
        <taxon>Bacillota</taxon>
        <taxon>Bacilli</taxon>
        <taxon>Bacillales</taxon>
        <taxon>Alicyclobacillaceae</taxon>
        <taxon>Sulfoacidibacillus</taxon>
    </lineage>
</organism>
<protein>
    <submittedName>
        <fullName evidence="11">Cation diffusion facilitator family transporter</fullName>
    </submittedName>
</protein>
<dbReference type="InterPro" id="IPR050681">
    <property type="entry name" value="CDF/SLC30A"/>
</dbReference>
<evidence type="ECO:0000259" key="10">
    <source>
        <dbReference type="Pfam" id="PF16916"/>
    </source>
</evidence>
<dbReference type="SUPFAM" id="SSF161111">
    <property type="entry name" value="Cation efflux protein transmembrane domain-like"/>
    <property type="match status" value="1"/>
</dbReference>
<dbReference type="GO" id="GO:0005886">
    <property type="term" value="C:plasma membrane"/>
    <property type="evidence" value="ECO:0007669"/>
    <property type="project" value="TreeGrafter"/>
</dbReference>
<dbReference type="InterPro" id="IPR027469">
    <property type="entry name" value="Cation_efflux_TMD_sf"/>
</dbReference>
<keyword evidence="3" id="KW-0813">Transport</keyword>
<evidence type="ECO:0000256" key="8">
    <source>
        <dbReference type="SAM" id="Phobius"/>
    </source>
</evidence>
<dbReference type="Gene3D" id="3.30.70.1350">
    <property type="entry name" value="Cation efflux protein, cytoplasmic domain"/>
    <property type="match status" value="1"/>
</dbReference>
<dbReference type="Pfam" id="PF16916">
    <property type="entry name" value="ZT_dimer"/>
    <property type="match status" value="1"/>
</dbReference>
<feature type="transmembrane region" description="Helical" evidence="8">
    <location>
        <begin position="152"/>
        <end position="174"/>
    </location>
</feature>
<evidence type="ECO:0000256" key="4">
    <source>
        <dbReference type="ARBA" id="ARBA00022692"/>
    </source>
</evidence>
<feature type="transmembrane region" description="Helical" evidence="8">
    <location>
        <begin position="180"/>
        <end position="200"/>
    </location>
</feature>
<keyword evidence="12" id="KW-1185">Reference proteome</keyword>
<dbReference type="GO" id="GO:0005385">
    <property type="term" value="F:zinc ion transmembrane transporter activity"/>
    <property type="evidence" value="ECO:0007669"/>
    <property type="project" value="TreeGrafter"/>
</dbReference>
<keyword evidence="6" id="KW-0406">Ion transport</keyword>
<dbReference type="InterPro" id="IPR027470">
    <property type="entry name" value="Cation_efflux_CTD"/>
</dbReference>
<comment type="caution">
    <text evidence="11">The sequence shown here is derived from an EMBL/GenBank/DDBJ whole genome shotgun (WGS) entry which is preliminary data.</text>
</comment>
<dbReference type="Pfam" id="PF01545">
    <property type="entry name" value="Cation_efflux"/>
    <property type="match status" value="1"/>
</dbReference>